<organism evidence="1 2">
    <name type="scientific">Sinorhizobium terangae</name>
    <dbReference type="NCBI Taxonomy" id="110322"/>
    <lineage>
        <taxon>Bacteria</taxon>
        <taxon>Pseudomonadati</taxon>
        <taxon>Pseudomonadota</taxon>
        <taxon>Alphaproteobacteria</taxon>
        <taxon>Hyphomicrobiales</taxon>
        <taxon>Rhizobiaceae</taxon>
        <taxon>Sinorhizobium/Ensifer group</taxon>
        <taxon>Sinorhizobium</taxon>
    </lineage>
</organism>
<dbReference type="AlphaFoldDB" id="A0A6N7LFN0"/>
<reference evidence="1 2" key="1">
    <citation type="journal article" date="2013" name="Genome Biol.">
        <title>Comparative genomics of the core and accessory genomes of 48 Sinorhizobium strains comprising five genospecies.</title>
        <authorList>
            <person name="Sugawara M."/>
            <person name="Epstein B."/>
            <person name="Badgley B.D."/>
            <person name="Unno T."/>
            <person name="Xu L."/>
            <person name="Reese J."/>
            <person name="Gyaneshwar P."/>
            <person name="Denny R."/>
            <person name="Mudge J."/>
            <person name="Bharti A.K."/>
            <person name="Farmer A.D."/>
            <person name="May G.D."/>
            <person name="Woodward J.E."/>
            <person name="Medigue C."/>
            <person name="Vallenet D."/>
            <person name="Lajus A."/>
            <person name="Rouy Z."/>
            <person name="Martinez-Vaz B."/>
            <person name="Tiffin P."/>
            <person name="Young N.D."/>
            <person name="Sadowsky M.J."/>
        </authorList>
    </citation>
    <scope>NUCLEOTIDE SEQUENCE [LARGE SCALE GENOMIC DNA]</scope>
    <source>
        <strain evidence="1 2">USDA4894</strain>
    </source>
</reference>
<dbReference type="Proteomes" id="UP000439983">
    <property type="component" value="Unassembled WGS sequence"/>
</dbReference>
<evidence type="ECO:0008006" key="3">
    <source>
        <dbReference type="Google" id="ProtNLM"/>
    </source>
</evidence>
<evidence type="ECO:0000313" key="2">
    <source>
        <dbReference type="Proteomes" id="UP000439983"/>
    </source>
</evidence>
<dbReference type="EMBL" id="WITC01000070">
    <property type="protein sequence ID" value="MQX16701.1"/>
    <property type="molecule type" value="Genomic_DNA"/>
</dbReference>
<comment type="caution">
    <text evidence="1">The sequence shown here is derived from an EMBL/GenBank/DDBJ whole genome shotgun (WGS) entry which is preliminary data.</text>
</comment>
<keyword evidence="2" id="KW-1185">Reference proteome</keyword>
<name>A0A6N7LFN0_SINTE</name>
<proteinExistence type="predicted"/>
<gene>
    <name evidence="1" type="ORF">GHK62_18615</name>
</gene>
<dbReference type="OrthoDB" id="8335492at2"/>
<evidence type="ECO:0000313" key="1">
    <source>
        <dbReference type="EMBL" id="MQX16701.1"/>
    </source>
</evidence>
<accession>A0A6N7LFN0</accession>
<protein>
    <recommendedName>
        <fullName evidence="3">Asparagine synthetase domain-containing protein</fullName>
    </recommendedName>
</protein>
<sequence>MAIDPETQQIVTGTHKLDAEFDRARDLDLLIEDHIYRLAGSFLFVLDACDVRRIYLDANGSKSLVYEPRSGVAAATTPLLLTAAEYDERFDLDLYRGLLLDQHGWFPAGMTAHRGVRRLMCNHYLDLDTMAPIRHWPRGEIEEVADVDAAIATIIDETRRIIQPLQASGRASMALTSGNETRLMLACCRAFHGEIDFVTVDAPGAKLDVTRASELAKRFKLRHRLLPYRQADDRGARAWQMRVGHCVTGSNMTMHPSVESLNGRIFLGGLGGEIGRGFLWLDSQEDTGIDETGIVSRLKLPQHPRLLAEVREWLEPLQHHRSLFLLDLAYMELRMSCWAFCQSYAMPSQAEVNPLICRKIYAAMLSLPPSVRRNNGMIFRAIQQTWPELLALPINRYGDWRDRARIAGEAISDPRRAIRKIRQVGAVRLGALFSGRGSR</sequence>